<dbReference type="AlphaFoldDB" id="A0A428MG38"/>
<dbReference type="EMBL" id="RSDW01000001">
    <property type="protein sequence ID" value="RSL15858.1"/>
    <property type="molecule type" value="Genomic_DNA"/>
</dbReference>
<keyword evidence="2" id="KW-0732">Signal</keyword>
<feature type="region of interest" description="Disordered" evidence="1">
    <location>
        <begin position="325"/>
        <end position="345"/>
    </location>
</feature>
<evidence type="ECO:0000256" key="2">
    <source>
        <dbReference type="SAM" id="SignalP"/>
    </source>
</evidence>
<evidence type="ECO:0000313" key="4">
    <source>
        <dbReference type="Proteomes" id="UP000269669"/>
    </source>
</evidence>
<name>A0A428MG38_9BACT</name>
<evidence type="ECO:0008006" key="5">
    <source>
        <dbReference type="Google" id="ProtNLM"/>
    </source>
</evidence>
<gene>
    <name evidence="3" type="ORF">EDE15_1363</name>
</gene>
<evidence type="ECO:0000256" key="1">
    <source>
        <dbReference type="SAM" id="MobiDB-lite"/>
    </source>
</evidence>
<evidence type="ECO:0000313" key="3">
    <source>
        <dbReference type="EMBL" id="RSL15858.1"/>
    </source>
</evidence>
<sequence>MAGSAGILLSGLWAWSGGTLAAQDQPTMQDGGVTTLHVYANTIQIPVLVLGPNRERIAKPIAANRFWVNFDEGPWFHASHVRLEDDDPISLSILLDVTGAAELMPKVGDAITNLAPLSLHAKDHVSIYALDCELNRTASGVPADRLQLKEGVDKALESWTNRVKDKGAAPCRNPIHLWDAMTVISEQLYRLPGRRVILAVTDGNDKGSVNPWNALRLYDQESGIAVFGVVPVPWGAGSVFLERANRENPFQSLCELSGGIVQMTKESGLELTLNRFMTMVRERYIVEFPRPAKFSAGEYGMAVKIDKGNHFFIRPAGISVPVPDAKVQSDPTTVPGDPSLAPEIGNRHVLTKPN</sequence>
<feature type="signal peptide" evidence="2">
    <location>
        <begin position="1"/>
        <end position="21"/>
    </location>
</feature>
<accession>A0A428MG38</accession>
<comment type="caution">
    <text evidence="3">The sequence shown here is derived from an EMBL/GenBank/DDBJ whole genome shotgun (WGS) entry which is preliminary data.</text>
</comment>
<proteinExistence type="predicted"/>
<reference evidence="3 4" key="1">
    <citation type="submission" date="2018-12" db="EMBL/GenBank/DDBJ databases">
        <title>Sequencing of bacterial isolates from soil warming experiment in Harvard Forest, Massachusetts, USA.</title>
        <authorList>
            <person name="Deangelis K."/>
        </authorList>
    </citation>
    <scope>NUCLEOTIDE SEQUENCE [LARGE SCALE GENOMIC DNA]</scope>
    <source>
        <strain evidence="3 4">EB153</strain>
    </source>
</reference>
<organism evidence="3 4">
    <name type="scientific">Edaphobacter aggregans</name>
    <dbReference type="NCBI Taxonomy" id="570835"/>
    <lineage>
        <taxon>Bacteria</taxon>
        <taxon>Pseudomonadati</taxon>
        <taxon>Acidobacteriota</taxon>
        <taxon>Terriglobia</taxon>
        <taxon>Terriglobales</taxon>
        <taxon>Acidobacteriaceae</taxon>
        <taxon>Edaphobacter</taxon>
    </lineage>
</organism>
<feature type="chain" id="PRO_5019259114" description="VWFA-related protein" evidence="2">
    <location>
        <begin position="22"/>
        <end position="354"/>
    </location>
</feature>
<keyword evidence="4" id="KW-1185">Reference proteome</keyword>
<dbReference type="Proteomes" id="UP000269669">
    <property type="component" value="Unassembled WGS sequence"/>
</dbReference>
<protein>
    <recommendedName>
        <fullName evidence="5">VWFA-related protein</fullName>
    </recommendedName>
</protein>